<keyword evidence="2" id="KW-0472">Membrane</keyword>
<evidence type="ECO:0000256" key="2">
    <source>
        <dbReference type="SAM" id="Phobius"/>
    </source>
</evidence>
<feature type="region of interest" description="Disordered" evidence="1">
    <location>
        <begin position="354"/>
        <end position="415"/>
    </location>
</feature>
<keyword evidence="4" id="KW-1185">Reference proteome</keyword>
<dbReference type="GeneID" id="30202033"/>
<organism evidence="3 4">
    <name type="scientific">Wickerhamomyces anomalus (strain ATCC 58044 / CBS 1984 / NCYC 433 / NRRL Y-366-8)</name>
    <name type="common">Yeast</name>
    <name type="synonym">Hansenula anomala</name>
    <dbReference type="NCBI Taxonomy" id="683960"/>
    <lineage>
        <taxon>Eukaryota</taxon>
        <taxon>Fungi</taxon>
        <taxon>Dikarya</taxon>
        <taxon>Ascomycota</taxon>
        <taxon>Saccharomycotina</taxon>
        <taxon>Saccharomycetes</taxon>
        <taxon>Phaffomycetales</taxon>
        <taxon>Wickerhamomycetaceae</taxon>
        <taxon>Wickerhamomyces</taxon>
    </lineage>
</organism>
<keyword evidence="2" id="KW-1133">Transmembrane helix</keyword>
<name>A0A1E3P3V1_WICAA</name>
<dbReference type="RefSeq" id="XP_019039366.1">
    <property type="nucleotide sequence ID" value="XM_019184787.1"/>
</dbReference>
<feature type="transmembrane region" description="Helical" evidence="2">
    <location>
        <begin position="59"/>
        <end position="79"/>
    </location>
</feature>
<protein>
    <submittedName>
        <fullName evidence="3">Uncharacterized protein</fullName>
    </submittedName>
</protein>
<feature type="compositionally biased region" description="Polar residues" evidence="1">
    <location>
        <begin position="378"/>
        <end position="409"/>
    </location>
</feature>
<reference evidence="3 4" key="1">
    <citation type="journal article" date="2016" name="Proc. Natl. Acad. Sci. U.S.A.">
        <title>Comparative genomics of biotechnologically important yeasts.</title>
        <authorList>
            <person name="Riley R."/>
            <person name="Haridas S."/>
            <person name="Wolfe K.H."/>
            <person name="Lopes M.R."/>
            <person name="Hittinger C.T."/>
            <person name="Goeker M."/>
            <person name="Salamov A.A."/>
            <person name="Wisecaver J.H."/>
            <person name="Long T.M."/>
            <person name="Calvey C.H."/>
            <person name="Aerts A.L."/>
            <person name="Barry K.W."/>
            <person name="Choi C."/>
            <person name="Clum A."/>
            <person name="Coughlan A.Y."/>
            <person name="Deshpande S."/>
            <person name="Douglass A.P."/>
            <person name="Hanson S.J."/>
            <person name="Klenk H.-P."/>
            <person name="LaButti K.M."/>
            <person name="Lapidus A."/>
            <person name="Lindquist E.A."/>
            <person name="Lipzen A.M."/>
            <person name="Meier-Kolthoff J.P."/>
            <person name="Ohm R.A."/>
            <person name="Otillar R.P."/>
            <person name="Pangilinan J.L."/>
            <person name="Peng Y."/>
            <person name="Rokas A."/>
            <person name="Rosa C.A."/>
            <person name="Scheuner C."/>
            <person name="Sibirny A.A."/>
            <person name="Slot J.C."/>
            <person name="Stielow J.B."/>
            <person name="Sun H."/>
            <person name="Kurtzman C.P."/>
            <person name="Blackwell M."/>
            <person name="Grigoriev I.V."/>
            <person name="Jeffries T.W."/>
        </authorList>
    </citation>
    <scope>NUCLEOTIDE SEQUENCE [LARGE SCALE GENOMIC DNA]</scope>
    <source>
        <strain evidence="4">ATCC 58044 / CBS 1984 / NCYC 433 / NRRL Y-366-8</strain>
    </source>
</reference>
<sequence>MEVVPKLIEMLNMVLNIFFHSPGPVEGSTLGTPSPDAPVEVFYQIINSWVNMFYASFKLAISAISPYIATAAIIINHSFKLLSTGGNIIGKTHQTFSILPLSIRELTVVTLIGSWCLFRFGVKSRKSNKQVKVDVHVHNHNKQITQVANNSSTLFDRSFFQFNRTNQAQSRRKPIRYFIPTITLNGDRATVWKKVSTATKHKQFNNDSFIDAVFRAAGEGSNAQVLNELEDREFQSFHQAKDFILSFSVHTKEFNQHREDAVNQLLTHEPVYTVEEFKLFLVKLSEAYYLSYLDSTRLLSALLTIGCLRTLKEKALLEQLRAKLTSLDINEFAEQLLSQFNELQLKQHCISRRPKAHQVQQPEPFAKEQATVKEEANTDQPRGSYSLENRNDGNGNVITQSSTPSSVTNEPERIQHHRIYHTRLTVFSKEVVRRVKDRYQHKENLSRQSLDTEIICSDGKVINEKLAEQLWEAIVADDTMSTTSEGTIENDVVSSNLQSKIAESEIYKDEEAFQGYESIDKEWQSNIQNENYLPQLWINSKY</sequence>
<keyword evidence="2" id="KW-0812">Transmembrane</keyword>
<evidence type="ECO:0000313" key="3">
    <source>
        <dbReference type="EMBL" id="ODQ60159.1"/>
    </source>
</evidence>
<accession>A0A1E3P3V1</accession>
<evidence type="ECO:0000256" key="1">
    <source>
        <dbReference type="SAM" id="MobiDB-lite"/>
    </source>
</evidence>
<gene>
    <name evidence="3" type="ORF">WICANDRAFT_78776</name>
</gene>
<dbReference type="Proteomes" id="UP000094112">
    <property type="component" value="Unassembled WGS sequence"/>
</dbReference>
<dbReference type="EMBL" id="KV454210">
    <property type="protein sequence ID" value="ODQ60159.1"/>
    <property type="molecule type" value="Genomic_DNA"/>
</dbReference>
<evidence type="ECO:0000313" key="4">
    <source>
        <dbReference type="Proteomes" id="UP000094112"/>
    </source>
</evidence>
<proteinExistence type="predicted"/>
<dbReference type="AlphaFoldDB" id="A0A1E3P3V1"/>